<keyword evidence="6 12" id="KW-0808">Transferase</keyword>
<evidence type="ECO:0000256" key="8">
    <source>
        <dbReference type="ARBA" id="ARBA00023096"/>
    </source>
</evidence>
<dbReference type="InterPro" id="IPR015422">
    <property type="entry name" value="PyrdxlP-dep_Trfase_small"/>
</dbReference>
<dbReference type="InterPro" id="IPR015424">
    <property type="entry name" value="PyrdxlP-dep_Trfase"/>
</dbReference>
<reference evidence="15 16" key="1">
    <citation type="submission" date="2018-10" db="EMBL/GenBank/DDBJ databases">
        <authorList>
            <person name="Chen W.-M."/>
        </authorList>
    </citation>
    <scope>NUCLEOTIDE SEQUENCE [LARGE SCALE GENOMIC DNA]</scope>
    <source>
        <strain evidence="15 16">THS-13</strain>
    </source>
</reference>
<evidence type="ECO:0000256" key="11">
    <source>
        <dbReference type="ARBA" id="ARBA00049007"/>
    </source>
</evidence>
<keyword evidence="12" id="KW-0963">Cytoplasm</keyword>
<feature type="binding site" evidence="12">
    <location>
        <position position="102"/>
    </location>
    <ligand>
        <name>pyridoxal 5'-phosphate</name>
        <dbReference type="ChEBI" id="CHEBI:597326"/>
    </ligand>
</feature>
<proteinExistence type="inferred from homology"/>
<dbReference type="NCBIfam" id="NF003764">
    <property type="entry name" value="PRK05355.1"/>
    <property type="match status" value="1"/>
</dbReference>
<dbReference type="PANTHER" id="PTHR43247:SF1">
    <property type="entry name" value="PHOSPHOSERINE AMINOTRANSFERASE"/>
    <property type="match status" value="1"/>
</dbReference>
<comment type="catalytic activity">
    <reaction evidence="10 12">
        <text>4-(phosphooxy)-L-threonine + 2-oxoglutarate = (R)-3-hydroxy-2-oxo-4-phosphooxybutanoate + L-glutamate</text>
        <dbReference type="Rhea" id="RHEA:16573"/>
        <dbReference type="ChEBI" id="CHEBI:16810"/>
        <dbReference type="ChEBI" id="CHEBI:29985"/>
        <dbReference type="ChEBI" id="CHEBI:58452"/>
        <dbReference type="ChEBI" id="CHEBI:58538"/>
        <dbReference type="EC" id="2.6.1.52"/>
    </reaction>
</comment>
<dbReference type="Proteomes" id="UP000282106">
    <property type="component" value="Unassembled WGS sequence"/>
</dbReference>
<dbReference type="AlphaFoldDB" id="A0A3N0VA47"/>
<comment type="cofactor">
    <cofactor evidence="12">
        <name>pyridoxal 5'-phosphate</name>
        <dbReference type="ChEBI" id="CHEBI:597326"/>
    </cofactor>
    <text evidence="12">Binds 1 pyridoxal phosphate per subunit.</text>
</comment>
<evidence type="ECO:0000313" key="16">
    <source>
        <dbReference type="Proteomes" id="UP000282106"/>
    </source>
</evidence>
<evidence type="ECO:0000256" key="12">
    <source>
        <dbReference type="HAMAP-Rule" id="MF_00160"/>
    </source>
</evidence>
<dbReference type="InterPro" id="IPR000192">
    <property type="entry name" value="Aminotrans_V_dom"/>
</dbReference>
<dbReference type="FunCoup" id="A0A3N0VA47">
    <property type="interactions" value="482"/>
</dbReference>
<dbReference type="Gene3D" id="3.40.640.10">
    <property type="entry name" value="Type I PLP-dependent aspartate aminotransferase-like (Major domain)"/>
    <property type="match status" value="1"/>
</dbReference>
<accession>A0A3N0VA47</accession>
<keyword evidence="4 12" id="KW-0032">Aminotransferase</keyword>
<dbReference type="HAMAP" id="MF_00160">
    <property type="entry name" value="SerC_aminotrans_5"/>
    <property type="match status" value="1"/>
</dbReference>
<dbReference type="UniPathway" id="UPA00244">
    <property type="reaction ID" value="UER00311"/>
</dbReference>
<dbReference type="InterPro" id="IPR022278">
    <property type="entry name" value="Pser_aminoTfrase"/>
</dbReference>
<keyword evidence="8 12" id="KW-0664">Pyridoxine biosynthesis</keyword>
<comment type="subcellular location">
    <subcellularLocation>
        <location evidence="12">Cytoplasm</location>
    </subcellularLocation>
</comment>
<dbReference type="InterPro" id="IPR020578">
    <property type="entry name" value="Aminotrans_V_PyrdxlP_BS"/>
</dbReference>
<dbReference type="InParanoid" id="A0A3N0VA47"/>
<keyword evidence="16" id="KW-1185">Reference proteome</keyword>
<comment type="similarity">
    <text evidence="3 12">Belongs to the class-V pyridoxal-phosphate-dependent aminotransferase family. SerC subfamily.</text>
</comment>
<dbReference type="GO" id="GO:0006564">
    <property type="term" value="P:L-serine biosynthetic process"/>
    <property type="evidence" value="ECO:0007669"/>
    <property type="project" value="UniProtKB-UniRule"/>
</dbReference>
<evidence type="ECO:0000256" key="9">
    <source>
        <dbReference type="ARBA" id="ARBA00023299"/>
    </source>
</evidence>
<dbReference type="InterPro" id="IPR015421">
    <property type="entry name" value="PyrdxlP-dep_Trfase_major"/>
</dbReference>
<dbReference type="PIRSF" id="PIRSF000525">
    <property type="entry name" value="SerC"/>
    <property type="match status" value="1"/>
</dbReference>
<evidence type="ECO:0000256" key="6">
    <source>
        <dbReference type="ARBA" id="ARBA00022679"/>
    </source>
</evidence>
<dbReference type="GO" id="GO:0005737">
    <property type="term" value="C:cytoplasm"/>
    <property type="evidence" value="ECO:0007669"/>
    <property type="project" value="UniProtKB-SubCell"/>
</dbReference>
<protein>
    <recommendedName>
        <fullName evidence="12">Phosphoserine aminotransferase</fullName>
        <ecNumber evidence="12">2.6.1.52</ecNumber>
    </recommendedName>
    <alternativeName>
        <fullName evidence="12">Phosphohydroxythreonine aminotransferase</fullName>
        <shortName evidence="12">PSAT</shortName>
    </alternativeName>
</protein>
<keyword evidence="7 12" id="KW-0663">Pyridoxal phosphate</keyword>
<feature type="binding site" evidence="12">
    <location>
        <position position="42"/>
    </location>
    <ligand>
        <name>L-glutamate</name>
        <dbReference type="ChEBI" id="CHEBI:29985"/>
    </ligand>
</feature>
<sequence length="361" mass="39131">MSRIFNFSAGPATLPESVLKQVQSELLDWRGAGMGVMEMSHRDKEFMSIASQCEADLREVLAVPANYKVLFMQGGATAQFGIVPQNLLRGKTSADFVLTGDWGKKAAKEITKFGKANIAASAEAEKFNHIPDRAGWKLDPNAAYVHITTNETIHGVQFREVPEVGAVPLVADASSDIACRPLDVSKFGLIYAGAQKNIGPAGLTLVIVRDDLIGQTLPGTFGIHDYKAVADNESMLNTPSTFSWYVCGLVFQWLKAEGGLSAVGARNERKAKALYDYIDSQDFYKNPVKKEDRSIMNVPFTLANAETNDAEFLKGAKAAGLNGLKGHRAVGGMRASIYNAMPEAGVAALIDYMKEFVRTRG</sequence>
<dbReference type="Pfam" id="PF00266">
    <property type="entry name" value="Aminotran_5"/>
    <property type="match status" value="1"/>
</dbReference>
<comment type="caution">
    <text evidence="12">Lacks conserved residue(s) required for the propagation of feature annotation.</text>
</comment>
<comment type="subunit">
    <text evidence="12">Homodimer.</text>
</comment>
<evidence type="ECO:0000256" key="2">
    <source>
        <dbReference type="ARBA" id="ARBA00005099"/>
    </source>
</evidence>
<dbReference type="GO" id="GO:0004648">
    <property type="term" value="F:O-phospho-L-serine:2-oxoglutarate aminotransferase activity"/>
    <property type="evidence" value="ECO:0007669"/>
    <property type="project" value="UniProtKB-UniRule"/>
</dbReference>
<dbReference type="FunFam" id="3.90.1150.10:FF:000006">
    <property type="entry name" value="Phosphoserine aminotransferase"/>
    <property type="match status" value="1"/>
</dbReference>
<evidence type="ECO:0000256" key="10">
    <source>
        <dbReference type="ARBA" id="ARBA00047630"/>
    </source>
</evidence>
<feature type="binding site" evidence="12">
    <location>
        <begin position="76"/>
        <end position="77"/>
    </location>
    <ligand>
        <name>pyridoxal 5'-phosphate</name>
        <dbReference type="ChEBI" id="CHEBI:597326"/>
    </ligand>
</feature>
<evidence type="ECO:0000256" key="1">
    <source>
        <dbReference type="ARBA" id="ARBA00004915"/>
    </source>
</evidence>
<comment type="pathway">
    <text evidence="1 12">Cofactor biosynthesis; pyridoxine 5'-phosphate biosynthesis; pyridoxine 5'-phosphate from D-erythrose 4-phosphate: step 3/5.</text>
</comment>
<dbReference type="CDD" id="cd00611">
    <property type="entry name" value="PSAT_like"/>
    <property type="match status" value="1"/>
</dbReference>
<evidence type="ECO:0000256" key="3">
    <source>
        <dbReference type="ARBA" id="ARBA00006904"/>
    </source>
</evidence>
<dbReference type="FunFam" id="3.40.640.10:FF:000010">
    <property type="entry name" value="Phosphoserine aminotransferase"/>
    <property type="match status" value="1"/>
</dbReference>
<comment type="function">
    <text evidence="12">Catalyzes the reversible conversion of 3-phosphohydroxypyruvate to phosphoserine and of 3-hydroxy-2-oxo-4-phosphonooxybutanoate to phosphohydroxythreonine.</text>
</comment>
<evidence type="ECO:0000259" key="14">
    <source>
        <dbReference type="Pfam" id="PF00266"/>
    </source>
</evidence>
<dbReference type="GO" id="GO:0030170">
    <property type="term" value="F:pyridoxal phosphate binding"/>
    <property type="evidence" value="ECO:0007669"/>
    <property type="project" value="UniProtKB-UniRule"/>
</dbReference>
<dbReference type="RefSeq" id="WP_123211876.1">
    <property type="nucleotide sequence ID" value="NZ_RJVO01000004.1"/>
</dbReference>
<dbReference type="PANTHER" id="PTHR43247">
    <property type="entry name" value="PHOSPHOSERINE AMINOTRANSFERASE"/>
    <property type="match status" value="1"/>
</dbReference>
<feature type="binding site" evidence="12">
    <location>
        <position position="152"/>
    </location>
    <ligand>
        <name>pyridoxal 5'-phosphate</name>
        <dbReference type="ChEBI" id="CHEBI:597326"/>
    </ligand>
</feature>
<keyword evidence="9 12" id="KW-0718">Serine biosynthesis</keyword>
<evidence type="ECO:0000313" key="15">
    <source>
        <dbReference type="EMBL" id="ROH89579.1"/>
    </source>
</evidence>
<comment type="caution">
    <text evidence="15">The sequence shown here is derived from an EMBL/GenBank/DDBJ whole genome shotgun (WGS) entry which is preliminary data.</text>
</comment>
<dbReference type="EMBL" id="RJVO01000004">
    <property type="protein sequence ID" value="ROH89579.1"/>
    <property type="molecule type" value="Genomic_DNA"/>
</dbReference>
<organism evidence="15 16">
    <name type="scientific">Stagnimonas aquatica</name>
    <dbReference type="NCBI Taxonomy" id="2689987"/>
    <lineage>
        <taxon>Bacteria</taxon>
        <taxon>Pseudomonadati</taxon>
        <taxon>Pseudomonadota</taxon>
        <taxon>Gammaproteobacteria</taxon>
        <taxon>Nevskiales</taxon>
        <taxon>Nevskiaceae</taxon>
        <taxon>Stagnimonas</taxon>
    </lineage>
</organism>
<evidence type="ECO:0000256" key="4">
    <source>
        <dbReference type="ARBA" id="ARBA00022576"/>
    </source>
</evidence>
<evidence type="ECO:0000256" key="13">
    <source>
        <dbReference type="RuleBase" id="RU004505"/>
    </source>
</evidence>
<dbReference type="UniPathway" id="UPA00135">
    <property type="reaction ID" value="UER00197"/>
</dbReference>
<dbReference type="EC" id="2.6.1.52" evidence="12"/>
<feature type="modified residue" description="N6-(pyridoxal phosphate)lysine" evidence="12">
    <location>
        <position position="196"/>
    </location>
</feature>
<comment type="pathway">
    <text evidence="2 12 13">Amino-acid biosynthesis; L-serine biosynthesis; L-serine from 3-phospho-D-glycerate: step 2/3.</text>
</comment>
<feature type="binding site" evidence="12">
    <location>
        <position position="172"/>
    </location>
    <ligand>
        <name>pyridoxal 5'-phosphate</name>
        <dbReference type="ChEBI" id="CHEBI:597326"/>
    </ligand>
</feature>
<gene>
    <name evidence="12 15" type="primary">serC</name>
    <name evidence="15" type="ORF">ED208_10655</name>
</gene>
<comment type="catalytic activity">
    <reaction evidence="11 12 13">
        <text>O-phospho-L-serine + 2-oxoglutarate = 3-phosphooxypyruvate + L-glutamate</text>
        <dbReference type="Rhea" id="RHEA:14329"/>
        <dbReference type="ChEBI" id="CHEBI:16810"/>
        <dbReference type="ChEBI" id="CHEBI:18110"/>
        <dbReference type="ChEBI" id="CHEBI:29985"/>
        <dbReference type="ChEBI" id="CHEBI:57524"/>
        <dbReference type="EC" id="2.6.1.52"/>
    </reaction>
</comment>
<feature type="domain" description="Aminotransferase class V" evidence="14">
    <location>
        <begin position="4"/>
        <end position="349"/>
    </location>
</feature>
<evidence type="ECO:0000256" key="7">
    <source>
        <dbReference type="ARBA" id="ARBA00022898"/>
    </source>
</evidence>
<dbReference type="Gene3D" id="3.90.1150.10">
    <property type="entry name" value="Aspartate Aminotransferase, domain 1"/>
    <property type="match status" value="1"/>
</dbReference>
<dbReference type="SUPFAM" id="SSF53383">
    <property type="entry name" value="PLP-dependent transferases"/>
    <property type="match status" value="1"/>
</dbReference>
<feature type="binding site" evidence="12">
    <location>
        <position position="195"/>
    </location>
    <ligand>
        <name>pyridoxal 5'-phosphate</name>
        <dbReference type="ChEBI" id="CHEBI:597326"/>
    </ligand>
</feature>
<dbReference type="NCBIfam" id="TIGR01364">
    <property type="entry name" value="serC_1"/>
    <property type="match status" value="1"/>
</dbReference>
<keyword evidence="5 12" id="KW-0028">Amino-acid biosynthesis</keyword>
<evidence type="ECO:0000256" key="5">
    <source>
        <dbReference type="ARBA" id="ARBA00022605"/>
    </source>
</evidence>
<dbReference type="PROSITE" id="PS00595">
    <property type="entry name" value="AA_TRANSFER_CLASS_5"/>
    <property type="match status" value="1"/>
</dbReference>
<feature type="binding site" evidence="12">
    <location>
        <begin position="237"/>
        <end position="238"/>
    </location>
    <ligand>
        <name>pyridoxal 5'-phosphate</name>
        <dbReference type="ChEBI" id="CHEBI:597326"/>
    </ligand>
</feature>
<dbReference type="GO" id="GO:0008615">
    <property type="term" value="P:pyridoxine biosynthetic process"/>
    <property type="evidence" value="ECO:0007669"/>
    <property type="project" value="UniProtKB-UniRule"/>
</dbReference>
<name>A0A3N0VA47_9GAMM</name>